<dbReference type="Proteomes" id="UP001223420">
    <property type="component" value="Unassembled WGS sequence"/>
</dbReference>
<dbReference type="Pfam" id="PF12728">
    <property type="entry name" value="HTH_17"/>
    <property type="match status" value="1"/>
</dbReference>
<dbReference type="InterPro" id="IPR041657">
    <property type="entry name" value="HTH_17"/>
</dbReference>
<accession>A0AAJ1TYJ4</accession>
<evidence type="ECO:0000313" key="2">
    <source>
        <dbReference type="EMBL" id="MDQ0547149.1"/>
    </source>
</evidence>
<gene>
    <name evidence="2" type="ORF">QO001_006105</name>
</gene>
<comment type="caution">
    <text evidence="2">The sequence shown here is derived from an EMBL/GenBank/DDBJ whole genome shotgun (WGS) entry which is preliminary data.</text>
</comment>
<dbReference type="RefSeq" id="WP_230368072.1">
    <property type="nucleotide sequence ID" value="NZ_JAJALK010000021.1"/>
</dbReference>
<sequence length="127" mass="13723">MTTKFDHSILTACAEGSSSEATDDDLAIMLQTAMGLADVAEKLGISLRQVQAHVDDGSLVAVDIGRGNDRRSLRVLPDDLEGFLKRRRTAVAKASPFPNALPKRPKPLPGDADYAQRRAARLARRAV</sequence>
<reference evidence="2" key="1">
    <citation type="submission" date="2023-07" db="EMBL/GenBank/DDBJ databases">
        <title>Genomic Encyclopedia of Type Strains, Phase IV (KMG-IV): sequencing the most valuable type-strain genomes for metagenomic binning, comparative biology and taxonomic classification.</title>
        <authorList>
            <person name="Goeker M."/>
        </authorList>
    </citation>
    <scope>NUCLEOTIDE SEQUENCE</scope>
    <source>
        <strain evidence="2">DSM 19569</strain>
    </source>
</reference>
<evidence type="ECO:0000313" key="3">
    <source>
        <dbReference type="Proteomes" id="UP001223420"/>
    </source>
</evidence>
<dbReference type="EMBL" id="JAUSWL010000022">
    <property type="protein sequence ID" value="MDQ0547149.1"/>
    <property type="molecule type" value="Genomic_DNA"/>
</dbReference>
<name>A0AAJ1TYJ4_9HYPH</name>
<feature type="domain" description="Helix-turn-helix" evidence="1">
    <location>
        <begin position="35"/>
        <end position="88"/>
    </location>
</feature>
<organism evidence="2 3">
    <name type="scientific">Methylobacterium brachiatum</name>
    <dbReference type="NCBI Taxonomy" id="269660"/>
    <lineage>
        <taxon>Bacteria</taxon>
        <taxon>Pseudomonadati</taxon>
        <taxon>Pseudomonadota</taxon>
        <taxon>Alphaproteobacteria</taxon>
        <taxon>Hyphomicrobiales</taxon>
        <taxon>Methylobacteriaceae</taxon>
        <taxon>Methylobacterium</taxon>
    </lineage>
</organism>
<protein>
    <recommendedName>
        <fullName evidence="1">Helix-turn-helix domain-containing protein</fullName>
    </recommendedName>
</protein>
<evidence type="ECO:0000259" key="1">
    <source>
        <dbReference type="Pfam" id="PF12728"/>
    </source>
</evidence>
<proteinExistence type="predicted"/>
<dbReference type="AlphaFoldDB" id="A0AAJ1TYJ4"/>